<proteinExistence type="predicted"/>
<sequence>MPERRRTFVEGDVEDSSEFVSDRAGEDEELAGSDKRKHRPSKSSRKPGSGEEAEGFSGSSGRRRSSGGDRNTETRKRSSGPGSDEDEYETRKENRSKQMKKKQEESSLEQLSSWYQD</sequence>
<organism evidence="2 3">
    <name type="scientific">Turnera subulata</name>
    <dbReference type="NCBI Taxonomy" id="218843"/>
    <lineage>
        <taxon>Eukaryota</taxon>
        <taxon>Viridiplantae</taxon>
        <taxon>Streptophyta</taxon>
        <taxon>Embryophyta</taxon>
        <taxon>Tracheophyta</taxon>
        <taxon>Spermatophyta</taxon>
        <taxon>Magnoliopsida</taxon>
        <taxon>eudicotyledons</taxon>
        <taxon>Gunneridae</taxon>
        <taxon>Pentapetalae</taxon>
        <taxon>rosids</taxon>
        <taxon>fabids</taxon>
        <taxon>Malpighiales</taxon>
        <taxon>Passifloraceae</taxon>
        <taxon>Turnera</taxon>
    </lineage>
</organism>
<name>A0A9Q0JLB4_9ROSI</name>
<reference evidence="2" key="2">
    <citation type="journal article" date="2023" name="Plants (Basel)">
        <title>Annotation of the Turnera subulata (Passifloraceae) Draft Genome Reveals the S-Locus Evolved after the Divergence of Turneroideae from Passifloroideae in a Stepwise Manner.</title>
        <authorList>
            <person name="Henning P.M."/>
            <person name="Roalson E.H."/>
            <person name="Mir W."/>
            <person name="McCubbin A.G."/>
            <person name="Shore J.S."/>
        </authorList>
    </citation>
    <scope>NUCLEOTIDE SEQUENCE</scope>
    <source>
        <strain evidence="2">F60SS</strain>
    </source>
</reference>
<comment type="caution">
    <text evidence="2">The sequence shown here is derived from an EMBL/GenBank/DDBJ whole genome shotgun (WGS) entry which is preliminary data.</text>
</comment>
<dbReference type="Proteomes" id="UP001141552">
    <property type="component" value="Unassembled WGS sequence"/>
</dbReference>
<dbReference type="AlphaFoldDB" id="A0A9Q0JLB4"/>
<feature type="region of interest" description="Disordered" evidence="1">
    <location>
        <begin position="1"/>
        <end position="117"/>
    </location>
</feature>
<feature type="compositionally biased region" description="Basic and acidic residues" evidence="1">
    <location>
        <begin position="66"/>
        <end position="76"/>
    </location>
</feature>
<reference evidence="2" key="1">
    <citation type="submission" date="2022-02" db="EMBL/GenBank/DDBJ databases">
        <authorList>
            <person name="Henning P.M."/>
            <person name="McCubbin A.G."/>
            <person name="Shore J.S."/>
        </authorList>
    </citation>
    <scope>NUCLEOTIDE SEQUENCE</scope>
    <source>
        <strain evidence="2">F60SS</strain>
        <tissue evidence="2">Leaves</tissue>
    </source>
</reference>
<evidence type="ECO:0000256" key="1">
    <source>
        <dbReference type="SAM" id="MobiDB-lite"/>
    </source>
</evidence>
<feature type="non-terminal residue" evidence="2">
    <location>
        <position position="117"/>
    </location>
</feature>
<evidence type="ECO:0000313" key="2">
    <source>
        <dbReference type="EMBL" id="KAJ4845864.1"/>
    </source>
</evidence>
<feature type="compositionally biased region" description="Basic and acidic residues" evidence="1">
    <location>
        <begin position="89"/>
        <end position="105"/>
    </location>
</feature>
<accession>A0A9Q0JLB4</accession>
<feature type="compositionally biased region" description="Low complexity" evidence="1">
    <location>
        <begin position="108"/>
        <end position="117"/>
    </location>
</feature>
<dbReference type="OrthoDB" id="14833at2759"/>
<keyword evidence="3" id="KW-1185">Reference proteome</keyword>
<evidence type="ECO:0000313" key="3">
    <source>
        <dbReference type="Proteomes" id="UP001141552"/>
    </source>
</evidence>
<gene>
    <name evidence="2" type="ORF">Tsubulata_048164</name>
</gene>
<feature type="compositionally biased region" description="Basic residues" evidence="1">
    <location>
        <begin position="35"/>
        <end position="45"/>
    </location>
</feature>
<protein>
    <submittedName>
        <fullName evidence="2">Uncharacterized protein</fullName>
    </submittedName>
</protein>
<dbReference type="EMBL" id="JAKUCV010001551">
    <property type="protein sequence ID" value="KAJ4845864.1"/>
    <property type="molecule type" value="Genomic_DNA"/>
</dbReference>